<reference evidence="2 3" key="1">
    <citation type="submission" date="2019-01" db="EMBL/GenBank/DDBJ databases">
        <title>Draft Genome and Complete Hox-Cluster Characterization of the Sterlet Sturgeon (Acipenser ruthenus).</title>
        <authorList>
            <person name="Wei Q."/>
        </authorList>
    </citation>
    <scope>NUCLEOTIDE SEQUENCE [LARGE SCALE GENOMIC DNA]</scope>
    <source>
        <strain evidence="2">WHYD16114868_AA</strain>
        <tissue evidence="2">Blood</tissue>
    </source>
</reference>
<keyword evidence="3" id="KW-1185">Reference proteome</keyword>
<gene>
    <name evidence="2" type="ORF">EOD39_10798</name>
</gene>
<evidence type="ECO:0000313" key="3">
    <source>
        <dbReference type="Proteomes" id="UP000289886"/>
    </source>
</evidence>
<evidence type="ECO:0000313" key="2">
    <source>
        <dbReference type="EMBL" id="RXM27451.1"/>
    </source>
</evidence>
<comment type="caution">
    <text evidence="2">The sequence shown here is derived from an EMBL/GenBank/DDBJ whole genome shotgun (WGS) entry which is preliminary data.</text>
</comment>
<proteinExistence type="predicted"/>
<dbReference type="Proteomes" id="UP000289886">
    <property type="component" value="Unassembled WGS sequence"/>
</dbReference>
<dbReference type="EMBL" id="SCEB01215832">
    <property type="protein sequence ID" value="RXM27451.1"/>
    <property type="molecule type" value="Genomic_DNA"/>
</dbReference>
<organism evidence="2 3">
    <name type="scientific">Acipenser ruthenus</name>
    <name type="common">Sterlet sturgeon</name>
    <dbReference type="NCBI Taxonomy" id="7906"/>
    <lineage>
        <taxon>Eukaryota</taxon>
        <taxon>Metazoa</taxon>
        <taxon>Chordata</taxon>
        <taxon>Craniata</taxon>
        <taxon>Vertebrata</taxon>
        <taxon>Euteleostomi</taxon>
        <taxon>Actinopterygii</taxon>
        <taxon>Chondrostei</taxon>
        <taxon>Acipenseriformes</taxon>
        <taxon>Acipenseridae</taxon>
        <taxon>Acipenser</taxon>
    </lineage>
</organism>
<dbReference type="InterPro" id="IPR010736">
    <property type="entry name" value="SHIPPO-rpt"/>
</dbReference>
<accession>A0A444TWY7</accession>
<feature type="region of interest" description="Disordered" evidence="1">
    <location>
        <begin position="233"/>
        <end position="259"/>
    </location>
</feature>
<dbReference type="AlphaFoldDB" id="A0A444TWY7"/>
<protein>
    <submittedName>
        <fullName evidence="2">Sperm-tail PG-rich repeat-containing protein 2</fullName>
    </submittedName>
</protein>
<evidence type="ECO:0000256" key="1">
    <source>
        <dbReference type="SAM" id="MobiDB-lite"/>
    </source>
</evidence>
<feature type="compositionally biased region" description="Low complexity" evidence="1">
    <location>
        <begin position="241"/>
        <end position="259"/>
    </location>
</feature>
<sequence>MSMSNRESIFHVPNAVVAAPGPGQYDAKPAKEHILGGKSIQNKSKRFGENIPDVPGPGSYNVSQSVKKSLQTRFAPVKSITPAPGSYNDPRTALQYLTKITGMKRSPFGLTAVRFIPESIKTKTPVPDQLTPLVELSEDDQKLLWLRFSGEGDPVNICLYHRQVFLDKYKHLIVPKWCADPTKSHKTQGLVKGIKVITLKQAEDLPMLKLIPGHKLCPRCVIRISDPKVQNQFKESKQEQSEQIQSTSGEESSASSSVSLIDEDALNEYLVSIGQSPVKRKVPV</sequence>
<dbReference type="Pfam" id="PF07004">
    <property type="entry name" value="SHIPPO-rpt"/>
    <property type="match status" value="3"/>
</dbReference>
<name>A0A444TWY7_ACIRT</name>